<evidence type="ECO:0000313" key="1">
    <source>
        <dbReference type="EMBL" id="VVB15908.1"/>
    </source>
</evidence>
<keyword evidence="2" id="KW-1185">Reference proteome</keyword>
<dbReference type="AlphaFoldDB" id="A0A565CQA6"/>
<comment type="caution">
    <text evidence="1">The sequence shown here is derived from an EMBL/GenBank/DDBJ whole genome shotgun (WGS) entry which is preliminary data.</text>
</comment>
<organism evidence="1 2">
    <name type="scientific">Arabis nemorensis</name>
    <dbReference type="NCBI Taxonomy" id="586526"/>
    <lineage>
        <taxon>Eukaryota</taxon>
        <taxon>Viridiplantae</taxon>
        <taxon>Streptophyta</taxon>
        <taxon>Embryophyta</taxon>
        <taxon>Tracheophyta</taxon>
        <taxon>Spermatophyta</taxon>
        <taxon>Magnoliopsida</taxon>
        <taxon>eudicotyledons</taxon>
        <taxon>Gunneridae</taxon>
        <taxon>Pentapetalae</taxon>
        <taxon>rosids</taxon>
        <taxon>malvids</taxon>
        <taxon>Brassicales</taxon>
        <taxon>Brassicaceae</taxon>
        <taxon>Arabideae</taxon>
        <taxon>Arabis</taxon>
    </lineage>
</organism>
<gene>
    <name evidence="1" type="ORF">ANE_LOCUS26352</name>
</gene>
<protein>
    <submittedName>
        <fullName evidence="1">Uncharacterized protein</fullName>
    </submittedName>
</protein>
<sequence>MTNSHSVVPVALQDIGWRKANTGESDPRKHIGSSLVEFRSSRPAITGEASRLFESPFLRMRLSPAIRSALATLAPVTCLLVTN</sequence>
<evidence type="ECO:0000313" key="2">
    <source>
        <dbReference type="Proteomes" id="UP000489600"/>
    </source>
</evidence>
<reference evidence="1" key="1">
    <citation type="submission" date="2019-07" db="EMBL/GenBank/DDBJ databases">
        <authorList>
            <person name="Dittberner H."/>
        </authorList>
    </citation>
    <scope>NUCLEOTIDE SEQUENCE [LARGE SCALE GENOMIC DNA]</scope>
</reference>
<dbReference type="EMBL" id="CABITT030000008">
    <property type="protein sequence ID" value="VVB15908.1"/>
    <property type="molecule type" value="Genomic_DNA"/>
</dbReference>
<name>A0A565CQA6_9BRAS</name>
<proteinExistence type="predicted"/>
<accession>A0A565CQA6</accession>
<dbReference type="Proteomes" id="UP000489600">
    <property type="component" value="Unassembled WGS sequence"/>
</dbReference>